<reference evidence="2" key="1">
    <citation type="submission" date="2020-07" db="EMBL/GenBank/DDBJ databases">
        <title>Clinical and genomic characterization of carbapenemase-producing Enterobacterales causing secondary infections during the COVID-19 crisis at a New York City hospital.</title>
        <authorList>
            <person name="Gomez-Simmonds A."/>
            <person name="Annavajhala M.K."/>
            <person name="Uhlemann A.-C."/>
        </authorList>
    </citation>
    <scope>NUCLEOTIDE SEQUENCE</scope>
    <source>
        <strain evidence="2">KP1828</strain>
    </source>
</reference>
<feature type="compositionally biased region" description="Low complexity" evidence="1">
    <location>
        <begin position="16"/>
        <end position="30"/>
    </location>
</feature>
<feature type="compositionally biased region" description="Polar residues" evidence="1">
    <location>
        <begin position="1"/>
        <end position="11"/>
    </location>
</feature>
<evidence type="ECO:0000256" key="1">
    <source>
        <dbReference type="SAM" id="MobiDB-lite"/>
    </source>
</evidence>
<dbReference type="AlphaFoldDB" id="A0A927HV81"/>
<protein>
    <submittedName>
        <fullName evidence="2">Uncharacterized protein</fullName>
    </submittedName>
</protein>
<gene>
    <name evidence="2" type="ORF">IE980_01865</name>
</gene>
<dbReference type="Proteomes" id="UP000623974">
    <property type="component" value="Unassembled WGS sequence"/>
</dbReference>
<proteinExistence type="predicted"/>
<evidence type="ECO:0000313" key="2">
    <source>
        <dbReference type="EMBL" id="MBD3743509.1"/>
    </source>
</evidence>
<dbReference type="EMBL" id="JACXSX010000001">
    <property type="protein sequence ID" value="MBD3743509.1"/>
    <property type="molecule type" value="Genomic_DNA"/>
</dbReference>
<sequence length="204" mass="21181">MHTNNIISGTPQAHIPRGPASAAPPGRTSPGPYPPLCRMALRLSGLRDPPVRSYTPRPGKRSAAGQGTSGAIPAFVPDGGFALSGLREDPVSPYTVGPASAAPPGRTPQTPYPFLCRMALRLSGLRDPPVSSYTVGPASAAPPGDDHRHGAAFYAGRRLTPCPAYGSCDLPLIYSPLLLKLPVLTASKSLRRSRKAGAARMDAG</sequence>
<evidence type="ECO:0000313" key="3">
    <source>
        <dbReference type="Proteomes" id="UP000623974"/>
    </source>
</evidence>
<name>A0A927HV81_KLEPN</name>
<feature type="region of interest" description="Disordered" evidence="1">
    <location>
        <begin position="1"/>
        <end position="72"/>
    </location>
</feature>
<accession>A0A927HV81</accession>
<comment type="caution">
    <text evidence="2">The sequence shown here is derived from an EMBL/GenBank/DDBJ whole genome shotgun (WGS) entry which is preliminary data.</text>
</comment>
<organism evidence="2 3">
    <name type="scientific">Klebsiella pneumoniae</name>
    <dbReference type="NCBI Taxonomy" id="573"/>
    <lineage>
        <taxon>Bacteria</taxon>
        <taxon>Pseudomonadati</taxon>
        <taxon>Pseudomonadota</taxon>
        <taxon>Gammaproteobacteria</taxon>
        <taxon>Enterobacterales</taxon>
        <taxon>Enterobacteriaceae</taxon>
        <taxon>Klebsiella/Raoultella group</taxon>
        <taxon>Klebsiella</taxon>
        <taxon>Klebsiella pneumoniae complex</taxon>
    </lineage>
</organism>